<name>A7YXH4_AMPCA</name>
<proteinExistence type="evidence at transcript level"/>
<dbReference type="AlphaFoldDB" id="A7YXH4"/>
<accession>A7YXH4</accession>
<protein>
    <submittedName>
        <fullName evidence="1">Uncharacterized protein</fullName>
    </submittedName>
</protein>
<evidence type="ECO:0000313" key="1">
    <source>
        <dbReference type="EMBL" id="ABV22103.1"/>
    </source>
</evidence>
<organism evidence="1">
    <name type="scientific">Amphidinium carterae</name>
    <name type="common">Dinoflagellate</name>
    <dbReference type="NCBI Taxonomy" id="2961"/>
    <lineage>
        <taxon>Eukaryota</taxon>
        <taxon>Sar</taxon>
        <taxon>Alveolata</taxon>
        <taxon>Dinophyceae</taxon>
        <taxon>Amphidiniales</taxon>
        <taxon>Amphidiniaceae</taxon>
        <taxon>Amphidinium</taxon>
    </lineage>
</organism>
<dbReference type="EMBL" id="EF133989">
    <property type="protein sequence ID" value="ABV22103.1"/>
    <property type="molecule type" value="mRNA"/>
</dbReference>
<reference evidence="1" key="1">
    <citation type="journal article" date="2007" name="Proc. Natl. Acad. Sci. U.S.A.">
        <title>Spliced leader RNA trans-splicing in dinoflagellates.</title>
        <authorList>
            <person name="Zhang H."/>
            <person name="Hou Y."/>
            <person name="Miranda L."/>
            <person name="Campbell D.A."/>
            <person name="Sturm N.R."/>
            <person name="Gaasterland T."/>
            <person name="Lin S."/>
        </authorList>
    </citation>
    <scope>NUCLEOTIDE SEQUENCE</scope>
    <source>
        <strain evidence="1">CCMP121</strain>
    </source>
</reference>
<sequence length="40" mass="4849">MEKLQRSLLEDFTRCKLYHPTAIHYRINSPNPQTGKNYRK</sequence>